<proteinExistence type="predicted"/>
<evidence type="ECO:0000256" key="1">
    <source>
        <dbReference type="SAM" id="Phobius"/>
    </source>
</evidence>
<dbReference type="EMBL" id="JACONZ010000002">
    <property type="protein sequence ID" value="MBC5581457.1"/>
    <property type="molecule type" value="Genomic_DNA"/>
</dbReference>
<accession>A0A923I9N1</accession>
<evidence type="ECO:0000313" key="4">
    <source>
        <dbReference type="Proteomes" id="UP000659630"/>
    </source>
</evidence>
<gene>
    <name evidence="3" type="ORF">H8S23_08025</name>
</gene>
<sequence length="175" mass="19527">MSELQIAWLELITVGGLGAILILTGILLNIVLKKRCDLCTDKTSGTVVRYGFPGAGRMYPILEYTVAGKHYQARKKFRGVKIKRISGLPVPVQSKAHEDEKGWLHVEIGPVANVRQLAEQLWPIGSRMAVYYDPSDPQKCYVDRPISKSFTSTMFLLMGLATILLSVAVFFLMRV</sequence>
<dbReference type="InterPro" id="IPR021994">
    <property type="entry name" value="DUF3592"/>
</dbReference>
<dbReference type="Proteomes" id="UP000659630">
    <property type="component" value="Unassembled WGS sequence"/>
</dbReference>
<keyword evidence="4" id="KW-1185">Reference proteome</keyword>
<dbReference type="Pfam" id="PF12158">
    <property type="entry name" value="DUF3592"/>
    <property type="match status" value="1"/>
</dbReference>
<organism evidence="3 4">
    <name type="scientific">Anaerofilum hominis</name>
    <dbReference type="NCBI Taxonomy" id="2763016"/>
    <lineage>
        <taxon>Bacteria</taxon>
        <taxon>Bacillati</taxon>
        <taxon>Bacillota</taxon>
        <taxon>Clostridia</taxon>
        <taxon>Eubacteriales</taxon>
        <taxon>Oscillospiraceae</taxon>
        <taxon>Anaerofilum</taxon>
    </lineage>
</organism>
<reference evidence="3" key="1">
    <citation type="submission" date="2020-08" db="EMBL/GenBank/DDBJ databases">
        <title>Genome public.</title>
        <authorList>
            <person name="Liu C."/>
            <person name="Sun Q."/>
        </authorList>
    </citation>
    <scope>NUCLEOTIDE SEQUENCE</scope>
    <source>
        <strain evidence="3">BX8</strain>
    </source>
</reference>
<feature type="transmembrane region" description="Helical" evidence="1">
    <location>
        <begin position="6"/>
        <end position="32"/>
    </location>
</feature>
<feature type="transmembrane region" description="Helical" evidence="1">
    <location>
        <begin position="154"/>
        <end position="173"/>
    </location>
</feature>
<dbReference type="AlphaFoldDB" id="A0A923I9N1"/>
<keyword evidence="1" id="KW-0472">Membrane</keyword>
<feature type="domain" description="DUF3592" evidence="2">
    <location>
        <begin position="43"/>
        <end position="146"/>
    </location>
</feature>
<protein>
    <recommendedName>
        <fullName evidence="2">DUF3592 domain-containing protein</fullName>
    </recommendedName>
</protein>
<evidence type="ECO:0000259" key="2">
    <source>
        <dbReference type="Pfam" id="PF12158"/>
    </source>
</evidence>
<keyword evidence="1" id="KW-0812">Transmembrane</keyword>
<evidence type="ECO:0000313" key="3">
    <source>
        <dbReference type="EMBL" id="MBC5581457.1"/>
    </source>
</evidence>
<name>A0A923I9N1_9FIRM</name>
<comment type="caution">
    <text evidence="3">The sequence shown here is derived from an EMBL/GenBank/DDBJ whole genome shotgun (WGS) entry which is preliminary data.</text>
</comment>
<keyword evidence="1" id="KW-1133">Transmembrane helix</keyword>
<dbReference type="RefSeq" id="WP_186887808.1">
    <property type="nucleotide sequence ID" value="NZ_JACONZ010000002.1"/>
</dbReference>